<dbReference type="PANTHER" id="PTHR30008">
    <property type="entry name" value="EXODEOXYRIBONUCLEASE 7 LARGE SUBUNIT"/>
    <property type="match status" value="1"/>
</dbReference>
<comment type="similarity">
    <text evidence="5 6">Belongs to the XseA family.</text>
</comment>
<dbReference type="PANTHER" id="PTHR30008:SF0">
    <property type="entry name" value="EXODEOXYRIBONUCLEASE 7 LARGE SUBUNIT"/>
    <property type="match status" value="1"/>
</dbReference>
<evidence type="ECO:0000256" key="5">
    <source>
        <dbReference type="HAMAP-Rule" id="MF_00378"/>
    </source>
</evidence>
<feature type="region of interest" description="Disordered" evidence="7">
    <location>
        <begin position="456"/>
        <end position="480"/>
    </location>
</feature>
<evidence type="ECO:0000259" key="9">
    <source>
        <dbReference type="Pfam" id="PF13742"/>
    </source>
</evidence>
<evidence type="ECO:0000256" key="6">
    <source>
        <dbReference type="RuleBase" id="RU004355"/>
    </source>
</evidence>
<gene>
    <name evidence="5" type="primary">xseA</name>
    <name evidence="10" type="ORF">BAA01_07765</name>
</gene>
<evidence type="ECO:0000313" key="11">
    <source>
        <dbReference type="Proteomes" id="UP000196475"/>
    </source>
</evidence>
<evidence type="ECO:0000256" key="1">
    <source>
        <dbReference type="ARBA" id="ARBA00022490"/>
    </source>
</evidence>
<feature type="domain" description="Exonuclease VII large subunit C-terminal" evidence="8">
    <location>
        <begin position="126"/>
        <end position="441"/>
    </location>
</feature>
<evidence type="ECO:0000256" key="7">
    <source>
        <dbReference type="SAM" id="MobiDB-lite"/>
    </source>
</evidence>
<evidence type="ECO:0000256" key="2">
    <source>
        <dbReference type="ARBA" id="ARBA00022722"/>
    </source>
</evidence>
<accession>A0A1Y3PIA4</accession>
<keyword evidence="3 5" id="KW-0378">Hydrolase</keyword>
<keyword evidence="4 5" id="KW-0269">Exonuclease</keyword>
<name>A0A1Y3PIA4_9BACI</name>
<dbReference type="InterPro" id="IPR025824">
    <property type="entry name" value="OB-fold_nuc-bd_dom"/>
</dbReference>
<feature type="compositionally biased region" description="Basic and acidic residues" evidence="7">
    <location>
        <begin position="465"/>
        <end position="480"/>
    </location>
</feature>
<comment type="catalytic activity">
    <reaction evidence="5 6">
        <text>Exonucleolytic cleavage in either 5'- to 3'- or 3'- to 5'-direction to yield nucleoside 5'-phosphates.</text>
        <dbReference type="EC" id="3.1.11.6"/>
    </reaction>
</comment>
<dbReference type="HAMAP" id="MF_00378">
    <property type="entry name" value="Exonuc_7_L"/>
    <property type="match status" value="1"/>
</dbReference>
<evidence type="ECO:0000259" key="8">
    <source>
        <dbReference type="Pfam" id="PF02601"/>
    </source>
</evidence>
<dbReference type="GO" id="GO:0005737">
    <property type="term" value="C:cytoplasm"/>
    <property type="evidence" value="ECO:0007669"/>
    <property type="project" value="UniProtKB-SubCell"/>
</dbReference>
<evidence type="ECO:0000313" key="10">
    <source>
        <dbReference type="EMBL" id="OUM84818.1"/>
    </source>
</evidence>
<dbReference type="GO" id="GO:0003676">
    <property type="term" value="F:nucleic acid binding"/>
    <property type="evidence" value="ECO:0007669"/>
    <property type="project" value="InterPro"/>
</dbReference>
<dbReference type="EMBL" id="LZRT01000120">
    <property type="protein sequence ID" value="OUM84818.1"/>
    <property type="molecule type" value="Genomic_DNA"/>
</dbReference>
<dbReference type="Pfam" id="PF13742">
    <property type="entry name" value="tRNA_anti_2"/>
    <property type="match status" value="1"/>
</dbReference>
<keyword evidence="2 5" id="KW-0540">Nuclease</keyword>
<dbReference type="CDD" id="cd04489">
    <property type="entry name" value="ExoVII_LU_OBF"/>
    <property type="match status" value="1"/>
</dbReference>
<dbReference type="EC" id="3.1.11.6" evidence="5"/>
<comment type="caution">
    <text evidence="10">The sequence shown here is derived from an EMBL/GenBank/DDBJ whole genome shotgun (WGS) entry which is preliminary data.</text>
</comment>
<comment type="subunit">
    <text evidence="5">Heterooligomer composed of large and small subunits.</text>
</comment>
<comment type="function">
    <text evidence="5">Bidirectionally degrades single-stranded DNA into large acid-insoluble oligonucleotides, which are then degraded further into small acid-soluble oligonucleotides.</text>
</comment>
<evidence type="ECO:0000256" key="4">
    <source>
        <dbReference type="ARBA" id="ARBA00022839"/>
    </source>
</evidence>
<dbReference type="AlphaFoldDB" id="A0A1Y3PIA4"/>
<feature type="domain" description="OB-fold nucleic acid binding" evidence="9">
    <location>
        <begin position="8"/>
        <end position="103"/>
    </location>
</feature>
<dbReference type="InterPro" id="IPR003753">
    <property type="entry name" value="Exonuc_VII_L"/>
</dbReference>
<reference evidence="11" key="1">
    <citation type="submission" date="2016-06" db="EMBL/GenBank/DDBJ databases">
        <authorList>
            <person name="Nascimento L."/>
            <person name="Pereira R.V."/>
            <person name="Martins L.F."/>
            <person name="Quaggio R.B."/>
            <person name="Silva A.M."/>
            <person name="Setubal J.C."/>
        </authorList>
    </citation>
    <scope>NUCLEOTIDE SEQUENCE [LARGE SCALE GENOMIC DNA]</scope>
</reference>
<dbReference type="GO" id="GO:0009318">
    <property type="term" value="C:exodeoxyribonuclease VII complex"/>
    <property type="evidence" value="ECO:0007669"/>
    <property type="project" value="UniProtKB-UniRule"/>
</dbReference>
<proteinExistence type="inferred from homology"/>
<dbReference type="InterPro" id="IPR020579">
    <property type="entry name" value="Exonuc_VII_lsu_C"/>
</dbReference>
<protein>
    <recommendedName>
        <fullName evidence="5">Exodeoxyribonuclease 7 large subunit</fullName>
        <ecNumber evidence="5">3.1.11.6</ecNumber>
    </recommendedName>
    <alternativeName>
        <fullName evidence="5">Exodeoxyribonuclease VII large subunit</fullName>
        <shortName evidence="5">Exonuclease VII large subunit</shortName>
    </alternativeName>
</protein>
<organism evidence="10 11">
    <name type="scientific">Bacillus thermozeamaize</name>
    <dbReference type="NCBI Taxonomy" id="230954"/>
    <lineage>
        <taxon>Bacteria</taxon>
        <taxon>Bacillati</taxon>
        <taxon>Bacillota</taxon>
        <taxon>Bacilli</taxon>
        <taxon>Bacillales</taxon>
        <taxon>Bacillaceae</taxon>
        <taxon>Bacillus</taxon>
    </lineage>
</organism>
<evidence type="ECO:0000256" key="3">
    <source>
        <dbReference type="ARBA" id="ARBA00022801"/>
    </source>
</evidence>
<dbReference type="Pfam" id="PF02601">
    <property type="entry name" value="Exonuc_VII_L"/>
    <property type="match status" value="1"/>
</dbReference>
<comment type="subcellular location">
    <subcellularLocation>
        <location evidence="5 6">Cytoplasm</location>
    </subcellularLocation>
</comment>
<sequence>MNLNQQTYTISELTRMIRERIDQDQRLQDIWIKGEISNFTHHRRGHMYFTLKDASSKIKAVMFASHNRSLAFQPEDGMNVLARGYVSVYERDGQYQFYVLEMQPDGVGSLFLAFEQLKKRLESEGLFSPARKKPLPPYPRVIGVITSLSGAAIRDILTTIQRRYPIVRVIIAPVEVQGSRAVPSIVHAIQMMNQQKEADVLIVGRGGGSIEELWAFNEEAVARAIYASEIPIISAVGHETDVTIADFVADVRAATPTAAAELAVPLYSELVERIGQLRARLKRVISARLQQEEARLKRICQYSVFRRPEGLLLRQEQRLDHLVDRLRFSLHSRLNASASALQALRHRMEKIHPGHRLNQEMERLRYLQYRLNKGMEATFEHRRHRLSLTLRHLDALSPLKVMQRGYALVRSEDGQLVLTTEQVALGDLVQVQLRDGQLDCQVYRIDNKQFPSVYDTEMGENGGEPGHERGKSERFGRTSF</sequence>
<dbReference type="Proteomes" id="UP000196475">
    <property type="component" value="Unassembled WGS sequence"/>
</dbReference>
<dbReference type="NCBIfam" id="TIGR00237">
    <property type="entry name" value="xseA"/>
    <property type="match status" value="1"/>
</dbReference>
<keyword evidence="1 5" id="KW-0963">Cytoplasm</keyword>
<dbReference type="GO" id="GO:0008855">
    <property type="term" value="F:exodeoxyribonuclease VII activity"/>
    <property type="evidence" value="ECO:0007669"/>
    <property type="project" value="UniProtKB-UniRule"/>
</dbReference>
<dbReference type="GO" id="GO:0006308">
    <property type="term" value="P:DNA catabolic process"/>
    <property type="evidence" value="ECO:0007669"/>
    <property type="project" value="UniProtKB-UniRule"/>
</dbReference>